<evidence type="ECO:0000256" key="2">
    <source>
        <dbReference type="ARBA" id="ARBA00004123"/>
    </source>
</evidence>
<dbReference type="GO" id="GO:0009734">
    <property type="term" value="P:auxin-activated signaling pathway"/>
    <property type="evidence" value="ECO:0007669"/>
    <property type="project" value="UniProtKB-KW"/>
</dbReference>
<keyword evidence="5 10" id="KW-0805">Transcription regulation</keyword>
<evidence type="ECO:0000256" key="4">
    <source>
        <dbReference type="ARBA" id="ARBA00011726"/>
    </source>
</evidence>
<proteinExistence type="inferred from homology"/>
<dbReference type="PROSITE" id="PS50863">
    <property type="entry name" value="B3"/>
    <property type="match status" value="1"/>
</dbReference>
<dbReference type="Gene3D" id="2.40.330.10">
    <property type="entry name" value="DNA-binding pseudobarrel domain"/>
    <property type="match status" value="1"/>
</dbReference>
<dbReference type="STRING" id="52838.A0A4S8KDD7"/>
<dbReference type="SUPFAM" id="SSF101936">
    <property type="entry name" value="DNA-binding pseudobarrel domain"/>
    <property type="match status" value="1"/>
</dbReference>
<dbReference type="CDD" id="cd10017">
    <property type="entry name" value="B3_DNA"/>
    <property type="match status" value="1"/>
</dbReference>
<comment type="function">
    <text evidence="1 10">Auxin response factors (ARFs) are transcriptional factors that bind specifically to the DNA sequence 5'-TGTCTC-3' found in the auxin-responsive promoter elements (AuxREs).</text>
</comment>
<feature type="domain" description="TF-B3" evidence="11">
    <location>
        <begin position="225"/>
        <end position="327"/>
    </location>
</feature>
<reference evidence="12 13" key="1">
    <citation type="journal article" date="2019" name="Nat. Plants">
        <title>Genome sequencing of Musa balbisiana reveals subgenome evolution and function divergence in polyploid bananas.</title>
        <authorList>
            <person name="Yao X."/>
        </authorList>
    </citation>
    <scope>NUCLEOTIDE SEQUENCE [LARGE SCALE GENOMIC DNA]</scope>
    <source>
        <strain evidence="13">cv. DH-PKW</strain>
        <tissue evidence="12">Leaves</tissue>
    </source>
</reference>
<comment type="similarity">
    <text evidence="3 10">Belongs to the ARF family.</text>
</comment>
<dbReference type="InterPro" id="IPR003340">
    <property type="entry name" value="B3_DNA-bd"/>
</dbReference>
<dbReference type="AlphaFoldDB" id="A0A4S8KDD7"/>
<dbReference type="InterPro" id="IPR044835">
    <property type="entry name" value="ARF_plant"/>
</dbReference>
<dbReference type="EMBL" id="PYDT01000001">
    <property type="protein sequence ID" value="THU73138.1"/>
    <property type="molecule type" value="Genomic_DNA"/>
</dbReference>
<keyword evidence="9 10" id="KW-0927">Auxin signaling pathway</keyword>
<dbReference type="GO" id="GO:0051301">
    <property type="term" value="P:cell division"/>
    <property type="evidence" value="ECO:0007669"/>
    <property type="project" value="UniProtKB-ARBA"/>
</dbReference>
<evidence type="ECO:0000256" key="1">
    <source>
        <dbReference type="ARBA" id="ARBA00003182"/>
    </source>
</evidence>
<evidence type="ECO:0000256" key="6">
    <source>
        <dbReference type="ARBA" id="ARBA00023125"/>
    </source>
</evidence>
<keyword evidence="7 10" id="KW-0804">Transcription</keyword>
<keyword evidence="13" id="KW-1185">Reference proteome</keyword>
<evidence type="ECO:0000256" key="5">
    <source>
        <dbReference type="ARBA" id="ARBA00023015"/>
    </source>
</evidence>
<dbReference type="PANTHER" id="PTHR31384:SF160">
    <property type="entry name" value="AUXIN RESPONSE FACTOR 16"/>
    <property type="match status" value="1"/>
</dbReference>
<evidence type="ECO:0000313" key="12">
    <source>
        <dbReference type="EMBL" id="THU73138.1"/>
    </source>
</evidence>
<evidence type="ECO:0000256" key="8">
    <source>
        <dbReference type="ARBA" id="ARBA00023242"/>
    </source>
</evidence>
<evidence type="ECO:0000259" key="11">
    <source>
        <dbReference type="PROSITE" id="PS50863"/>
    </source>
</evidence>
<dbReference type="GO" id="GO:0048829">
    <property type="term" value="P:root cap development"/>
    <property type="evidence" value="ECO:0007669"/>
    <property type="project" value="UniProtKB-ARBA"/>
</dbReference>
<name>A0A4S8KDD7_MUSBA</name>
<comment type="subcellular location">
    <subcellularLocation>
        <location evidence="2 10">Nucleus</location>
    </subcellularLocation>
</comment>
<dbReference type="GO" id="GO:0005634">
    <property type="term" value="C:nucleus"/>
    <property type="evidence" value="ECO:0007669"/>
    <property type="project" value="UniProtKB-SubCell"/>
</dbReference>
<dbReference type="Gene3D" id="2.30.30.1040">
    <property type="match status" value="1"/>
</dbReference>
<dbReference type="GO" id="GO:0006355">
    <property type="term" value="P:regulation of DNA-templated transcription"/>
    <property type="evidence" value="ECO:0007669"/>
    <property type="project" value="InterPro"/>
</dbReference>
<dbReference type="Pfam" id="PF06507">
    <property type="entry name" value="ARF_AD"/>
    <property type="match status" value="1"/>
</dbReference>
<dbReference type="Pfam" id="PF02362">
    <property type="entry name" value="B3"/>
    <property type="match status" value="1"/>
</dbReference>
<keyword evidence="8 10" id="KW-0539">Nucleus</keyword>
<dbReference type="Proteomes" id="UP000317650">
    <property type="component" value="Chromosome 4"/>
</dbReference>
<dbReference type="FunFam" id="2.40.330.10:FF:000001">
    <property type="entry name" value="Auxin response factor"/>
    <property type="match status" value="1"/>
</dbReference>
<evidence type="ECO:0000313" key="13">
    <source>
        <dbReference type="Proteomes" id="UP000317650"/>
    </source>
</evidence>
<dbReference type="PANTHER" id="PTHR31384">
    <property type="entry name" value="AUXIN RESPONSE FACTOR 4-RELATED"/>
    <property type="match status" value="1"/>
</dbReference>
<comment type="caution">
    <text evidence="12">The sequence shown here is derived from an EMBL/GenBank/DDBJ whole genome shotgun (WGS) entry which is preliminary data.</text>
</comment>
<dbReference type="InterPro" id="IPR010525">
    <property type="entry name" value="ARF_dom"/>
</dbReference>
<keyword evidence="6 10" id="KW-0238">DNA-binding</keyword>
<organism evidence="12 13">
    <name type="scientific">Musa balbisiana</name>
    <name type="common">Banana</name>
    <dbReference type="NCBI Taxonomy" id="52838"/>
    <lineage>
        <taxon>Eukaryota</taxon>
        <taxon>Viridiplantae</taxon>
        <taxon>Streptophyta</taxon>
        <taxon>Embryophyta</taxon>
        <taxon>Tracheophyta</taxon>
        <taxon>Spermatophyta</taxon>
        <taxon>Magnoliopsida</taxon>
        <taxon>Liliopsida</taxon>
        <taxon>Zingiberales</taxon>
        <taxon>Musaceae</taxon>
        <taxon>Musa</taxon>
    </lineage>
</organism>
<evidence type="ECO:0000256" key="9">
    <source>
        <dbReference type="ARBA" id="ARBA00023294"/>
    </source>
</evidence>
<evidence type="ECO:0000256" key="10">
    <source>
        <dbReference type="RuleBase" id="RU004561"/>
    </source>
</evidence>
<dbReference type="GO" id="GO:0007389">
    <property type="term" value="P:pattern specification process"/>
    <property type="evidence" value="ECO:0007669"/>
    <property type="project" value="UniProtKB-ARBA"/>
</dbReference>
<dbReference type="FunFam" id="2.30.30.1040:FF:000002">
    <property type="entry name" value="Auxin response factor"/>
    <property type="match status" value="1"/>
</dbReference>
<accession>A0A4S8KDD7</accession>
<sequence>MGEEMVSWRREGVVFVGGDSDFRLLGYSEGKYEDKWSRSVLHFNLIFLLSKQFCAPKGIRIPPTFGVTFGSLCSCSLGILSPVLIPYLQEITKRLELLLPMLTFSKSMKESSMKQSDKCLDSQLWHACAGGMVQMPAVNSKVYYFPQGHTEHAQGLVDFGTSQRIPPLIFCCVTAVKFMADLETDEVFAKISLVPLRPNEPDFGEDDGLGLSINGVDVQEKPASFAKTLTQSDANNGGGFSVPRYCAETIFPRLDYSADPPVQTVLAKDVHGEIWKFRHIYRGTPRRHLLTTGWSTFVNQKKLVAGDSIVFLRTENGDLCVGIRRAKRGGIGGGPDIPSGWNPPGGNCASSYGGFSVFLREEENKLMRGNGNGGGAGGPMRISGRVRADSVIEAATLAANGQPFEVVYYPRASTPEFCVKAASVKAAMRIQWCPGMRFKMAFETEDSSRISWFMGTISSVQIADPVRWPNSPWRLLQVTWDEPDLLQNVNRVNPWLVELVSNMPAIHLAPFSPPRKKLRIPQHPDFPLEGQLSTPMFPGNPLGHCTSPLFCFPDSTPAGIQGARHSQFGISLSDLHHNKLQSGLFHAGFHRLNYTSSLSRISAGVAVDSPAIDKNISCLLTIGNTSQSIKNPCNAKPQQLMLFGKPILTEEQISLSNSGDMVSPGATGYSSPDGNLEKTTKFPEASGSATNKNVAVDNSSCNRFEWYGDHHSSDLGLETGHCKVFMESDDVGRTLDLSIDATRIVQCKLTVLQLIHKAVGGCMDFV</sequence>
<evidence type="ECO:0000256" key="7">
    <source>
        <dbReference type="ARBA" id="ARBA00023163"/>
    </source>
</evidence>
<gene>
    <name evidence="12" type="ORF">C4D60_Mb04t19630</name>
</gene>
<comment type="subunit">
    <text evidence="4 10">Homodimers and heterodimers.</text>
</comment>
<evidence type="ECO:0000256" key="3">
    <source>
        <dbReference type="ARBA" id="ARBA00007853"/>
    </source>
</evidence>
<dbReference type="InterPro" id="IPR015300">
    <property type="entry name" value="DNA-bd_pseudobarrel_sf"/>
</dbReference>
<dbReference type="GO" id="GO:0003677">
    <property type="term" value="F:DNA binding"/>
    <property type="evidence" value="ECO:0007669"/>
    <property type="project" value="UniProtKB-KW"/>
</dbReference>
<dbReference type="SMART" id="SM01019">
    <property type="entry name" value="B3"/>
    <property type="match status" value="1"/>
</dbReference>
<protein>
    <recommendedName>
        <fullName evidence="10">Auxin response factor</fullName>
    </recommendedName>
</protein>